<feature type="transmembrane region" description="Helical" evidence="5">
    <location>
        <begin position="57"/>
        <end position="78"/>
    </location>
</feature>
<dbReference type="Pfam" id="PF25396">
    <property type="entry name" value="ZNFX1"/>
    <property type="match status" value="1"/>
</dbReference>
<proteinExistence type="predicted"/>
<dbReference type="EMBL" id="JASPKZ010004953">
    <property type="protein sequence ID" value="KAJ9589301.1"/>
    <property type="molecule type" value="Genomic_DNA"/>
</dbReference>
<evidence type="ECO:0000256" key="1">
    <source>
        <dbReference type="ARBA" id="ARBA00022723"/>
    </source>
</evidence>
<keyword evidence="5" id="KW-0472">Membrane</keyword>
<evidence type="ECO:0000259" key="6">
    <source>
        <dbReference type="SMART" id="SM00438"/>
    </source>
</evidence>
<dbReference type="InterPro" id="IPR057373">
    <property type="entry name" value="ZNFX1"/>
</dbReference>
<feature type="domain" description="NF-X1-type" evidence="6">
    <location>
        <begin position="1598"/>
        <end position="1621"/>
    </location>
</feature>
<reference evidence="7" key="2">
    <citation type="submission" date="2023-05" db="EMBL/GenBank/DDBJ databases">
        <authorList>
            <person name="Fouks B."/>
        </authorList>
    </citation>
    <scope>NUCLEOTIDE SEQUENCE</scope>
    <source>
        <strain evidence="7">Stay&amp;Tobe</strain>
        <tissue evidence="7">Testes</tissue>
    </source>
</reference>
<keyword evidence="5" id="KW-1133">Transmembrane helix</keyword>
<dbReference type="SUPFAM" id="SSF52540">
    <property type="entry name" value="P-loop containing nucleoside triphosphate hydrolases"/>
    <property type="match status" value="2"/>
</dbReference>
<keyword evidence="5" id="KW-0812">Transmembrane</keyword>
<dbReference type="Gene3D" id="3.40.50.300">
    <property type="entry name" value="P-loop containing nucleotide triphosphate hydrolases"/>
    <property type="match status" value="3"/>
</dbReference>
<comment type="caution">
    <text evidence="7">The sequence shown here is derived from an EMBL/GenBank/DDBJ whole genome shotgun (WGS) entry which is preliminary data.</text>
</comment>
<reference evidence="7" key="1">
    <citation type="journal article" date="2023" name="IScience">
        <title>Live-bearing cockroach genome reveals convergent evolutionary mechanisms linked to viviparity in insects and beyond.</title>
        <authorList>
            <person name="Fouks B."/>
            <person name="Harrison M.C."/>
            <person name="Mikhailova A.A."/>
            <person name="Marchal E."/>
            <person name="English S."/>
            <person name="Carruthers M."/>
            <person name="Jennings E.C."/>
            <person name="Chiamaka E.L."/>
            <person name="Frigard R.A."/>
            <person name="Pippel M."/>
            <person name="Attardo G.M."/>
            <person name="Benoit J.B."/>
            <person name="Bornberg-Bauer E."/>
            <person name="Tobe S.S."/>
        </authorList>
    </citation>
    <scope>NUCLEOTIDE SEQUENCE</scope>
    <source>
        <strain evidence="7">Stay&amp;Tobe</strain>
    </source>
</reference>
<dbReference type="Proteomes" id="UP001233999">
    <property type="component" value="Unassembled WGS sequence"/>
</dbReference>
<dbReference type="InterPro" id="IPR045055">
    <property type="entry name" value="DNA2/NAM7-like"/>
</dbReference>
<evidence type="ECO:0000256" key="2">
    <source>
        <dbReference type="ARBA" id="ARBA00022737"/>
    </source>
</evidence>
<dbReference type="PANTHER" id="PTHR10887">
    <property type="entry name" value="DNA2/NAM7 HELICASE FAMILY"/>
    <property type="match status" value="1"/>
</dbReference>
<evidence type="ECO:0000313" key="7">
    <source>
        <dbReference type="EMBL" id="KAJ9589301.1"/>
    </source>
</evidence>
<dbReference type="GO" id="GO:0004386">
    <property type="term" value="F:helicase activity"/>
    <property type="evidence" value="ECO:0007669"/>
    <property type="project" value="InterPro"/>
</dbReference>
<dbReference type="InterPro" id="IPR027417">
    <property type="entry name" value="P-loop_NTPase"/>
</dbReference>
<feature type="domain" description="NF-X1-type" evidence="6">
    <location>
        <begin position="1685"/>
        <end position="1702"/>
    </location>
</feature>
<gene>
    <name evidence="7" type="ORF">L9F63_017494</name>
</gene>
<feature type="domain" description="NF-X1-type" evidence="6">
    <location>
        <begin position="1738"/>
        <end position="1755"/>
    </location>
</feature>
<keyword evidence="4" id="KW-0862">Zinc</keyword>
<feature type="non-terminal residue" evidence="7">
    <location>
        <position position="1756"/>
    </location>
</feature>
<sequence>SDYRGSKKGHEVNNFYAYDLSKISCSSDWNLIFTKNCIYTYTLRDLKSFPLPARFRGGHIIISFLIFGTIFSAFILIFQERIFACVPQIIPYTMTLLGIEYILRMSESLADSLYESLSQLQSSNEEINGGAIASSCSSIGSHNASGSISKSLENVIQQTECKSQGVSATRGELESDEFPQNRNIYVPRHKRTEYSKQTIEEEKLSGEISQKKNTYIPPYRRKGYSSPYESKYTAKSESVSLSEIQSSKLQTGVARFHSSSSHSFGSYKDYDKNQENKNISDSKCVKKDNFSKTSYKTYNAYSKSKNVKSDRAARNEFRNHNTSKWLEDLEDKTPSVTLKTVGENIKHFETIMNQQLNQDLLIKLFKVIVKLCTVETNDTVITILSCAINRMFIDQLSNHIFQHIGSQNKNVIEKILLEDVFVFLGTLAKLFPSRMADGFQSIFIAVDNLIKYYEDHNITDIDTKLKYQFEYAKTLHMTCANNQSCMKKERNKSKIVDKSPEENFRELNIFPKTEDILSEKKSFIRPNIINGKYESVEHYLDIQFRLLREDFFAPLREAISEYRSTSGHLMERIDNIRIYRKVRFLRPNIERHTVGLVVSFDHNNLKHIDWNNSKMFMYGSLLLFSKDNFDRIIFATVAGRDINTLKNGQIVVKLEDNIAYSNELFLDEFVMVESEVFFEPYHHVLKALHDMESYTFPMEKYIVHVETSHSIPKYMLRNKESVCASIGDFNFNPLDEASWPSAKNLELDESQYNALRSALTKEFVIIQGPPGTGKTFIGHKIAEILLQNSVLWSHTGRKLGLFSTVSRPLIVLCYTNHALDQFLEKIICFTHKIVRVGSRSTCTALEKFNLMEKRGHHVGSRLLHKLLRNNINSVILRMRSASDSLQRMCNGIVSYSVLKQRGILGQNEHYFENNIELFSEECFVDWLMYGMYDYLPSEKEINFLSEIQAKMESYYLKTELRNVNVDWKILRKEFYKINNNDDFYDDYYYEDYEVFENVGFYGRREIRGCESHSYVFYESCSECRTHSFIRDELTFLKTKPHLWYILEHQLEYVDGMYFHPVTLALNVKNLELKQKKAEEAIQCTEKRVLKEPNLQNQLYFQQWNNKFLKLQLSYIKKHLRVQENNDRETIENLLQKDLEQMQTEERWTLYRYWIQQLRIQILDEFEEMKDQFKILTRMDKEVNEMNDLITLQSSLVVGLTTTSAARLRSLLQTLQAPIVIVEEAAEVMESHIVASLSGSCEHLILIGDHKQLRPSPALFKLAREYDFDVSLFERMLNNGICCDALKLQHRMRPEISRLIAPTIYPNLQDHPDVLKFEKVKGMLKSVFFLTHNEPEDESPDGKSHRNSYEAELLLSLCCYLIHQGYESSQITILTTLRVAVLPQIFKFPINPADGSGRWLRQMAQADGSGWLRQMAQADADGSGRWLRVVVLLQISKFPINPADDIQVSHKSSRWLRQMAQMQMAQQMEEKELEMLANVRITAVDNFQGEENDIILLSLVRSNANASIGFLNVENRVCVALSRARIGLYIIGNMDNLTKSSVIWPRIKKTLKEQDSIDTFLTLRCQNHASEFTRVKTSNDFLKVPNGCCSKVCGAELECGHSCKNICHLNDRQHKEMFECKKPCVKTNKNCKENHLCTKHCYEECDNCNVQVLKILPICGHEANLECSMEIETYACKVNCEKILQCDHPCPRLCSDVCGNCQVEVTKKIVECGHSILVKCCEDPVRTLCKETCTRTLECGHPCSRLCCEDCGNCQIE</sequence>
<evidence type="ECO:0000256" key="3">
    <source>
        <dbReference type="ARBA" id="ARBA00022771"/>
    </source>
</evidence>
<keyword evidence="2" id="KW-0677">Repeat</keyword>
<keyword evidence="3" id="KW-0863">Zinc-finger</keyword>
<dbReference type="CDD" id="cd18808">
    <property type="entry name" value="SF1_C_Upf1"/>
    <property type="match status" value="1"/>
</dbReference>
<feature type="domain" description="NF-X1-type" evidence="6">
    <location>
        <begin position="1711"/>
        <end position="1734"/>
    </location>
</feature>
<evidence type="ECO:0000256" key="5">
    <source>
        <dbReference type="SAM" id="Phobius"/>
    </source>
</evidence>
<name>A0AAD8EGJ0_DIPPU</name>
<feature type="non-terminal residue" evidence="7">
    <location>
        <position position="1"/>
    </location>
</feature>
<accession>A0AAD8EGJ0</accession>
<dbReference type="InterPro" id="IPR041679">
    <property type="entry name" value="DNA2/NAM7-like_C"/>
</dbReference>
<dbReference type="Pfam" id="PF13087">
    <property type="entry name" value="AAA_12"/>
    <property type="match status" value="2"/>
</dbReference>
<dbReference type="InterPro" id="IPR000967">
    <property type="entry name" value="Znf_NFX1"/>
</dbReference>
<evidence type="ECO:0000313" key="8">
    <source>
        <dbReference type="Proteomes" id="UP001233999"/>
    </source>
</evidence>
<dbReference type="Pfam" id="PF13086">
    <property type="entry name" value="AAA_11"/>
    <property type="match status" value="2"/>
</dbReference>
<keyword evidence="1" id="KW-0479">Metal-binding</keyword>
<keyword evidence="8" id="KW-1185">Reference proteome</keyword>
<dbReference type="GO" id="GO:0031380">
    <property type="term" value="C:nuclear RNA-directed RNA polymerase complex"/>
    <property type="evidence" value="ECO:0007669"/>
    <property type="project" value="TreeGrafter"/>
</dbReference>
<evidence type="ECO:0000256" key="4">
    <source>
        <dbReference type="ARBA" id="ARBA00022833"/>
    </source>
</evidence>
<organism evidence="7 8">
    <name type="scientific">Diploptera punctata</name>
    <name type="common">Pacific beetle cockroach</name>
    <dbReference type="NCBI Taxonomy" id="6984"/>
    <lineage>
        <taxon>Eukaryota</taxon>
        <taxon>Metazoa</taxon>
        <taxon>Ecdysozoa</taxon>
        <taxon>Arthropoda</taxon>
        <taxon>Hexapoda</taxon>
        <taxon>Insecta</taxon>
        <taxon>Pterygota</taxon>
        <taxon>Neoptera</taxon>
        <taxon>Polyneoptera</taxon>
        <taxon>Dictyoptera</taxon>
        <taxon>Blattodea</taxon>
        <taxon>Blaberoidea</taxon>
        <taxon>Blaberidae</taxon>
        <taxon>Diplopterinae</taxon>
        <taxon>Diploptera</taxon>
    </lineage>
</organism>
<dbReference type="PANTHER" id="PTHR10887:SF341">
    <property type="entry name" value="NFX1-TYPE ZINC FINGER-CONTAINING PROTEIN 1"/>
    <property type="match status" value="1"/>
</dbReference>
<dbReference type="SMART" id="SM00438">
    <property type="entry name" value="ZnF_NFX"/>
    <property type="match status" value="4"/>
</dbReference>
<protein>
    <recommendedName>
        <fullName evidence="6">NF-X1-type domain-containing protein</fullName>
    </recommendedName>
</protein>
<dbReference type="GO" id="GO:0031048">
    <property type="term" value="P:regulatory ncRNA-mediated heterochromatin formation"/>
    <property type="evidence" value="ECO:0007669"/>
    <property type="project" value="TreeGrafter"/>
</dbReference>
<dbReference type="InterPro" id="IPR041677">
    <property type="entry name" value="DNA2/NAM7_AAA_11"/>
</dbReference>
<dbReference type="InterPro" id="IPR047187">
    <property type="entry name" value="SF1_C_Upf1"/>
</dbReference>
<dbReference type="GO" id="GO:0008270">
    <property type="term" value="F:zinc ion binding"/>
    <property type="evidence" value="ECO:0007669"/>
    <property type="project" value="UniProtKB-KW"/>
</dbReference>